<evidence type="ECO:0000256" key="1">
    <source>
        <dbReference type="SAM" id="Phobius"/>
    </source>
</evidence>
<protein>
    <submittedName>
        <fullName evidence="2">Uncharacterized protein</fullName>
    </submittedName>
</protein>
<accession>A0AA36AN88</accession>
<dbReference type="EMBL" id="OX597815">
    <property type="protein sequence ID" value="CAI9718618.1"/>
    <property type="molecule type" value="Genomic_DNA"/>
</dbReference>
<gene>
    <name evidence="2" type="ORF">OCTVUL_1B021131</name>
</gene>
<dbReference type="Proteomes" id="UP001162480">
    <property type="component" value="Chromosome 2"/>
</dbReference>
<keyword evidence="1" id="KW-1133">Transmembrane helix</keyword>
<keyword evidence="3" id="KW-1185">Reference proteome</keyword>
<keyword evidence="1" id="KW-0472">Membrane</keyword>
<evidence type="ECO:0000313" key="2">
    <source>
        <dbReference type="EMBL" id="CAI9718618.1"/>
    </source>
</evidence>
<evidence type="ECO:0000313" key="3">
    <source>
        <dbReference type="Proteomes" id="UP001162480"/>
    </source>
</evidence>
<reference evidence="2" key="1">
    <citation type="submission" date="2023-08" db="EMBL/GenBank/DDBJ databases">
        <authorList>
            <person name="Alioto T."/>
            <person name="Alioto T."/>
            <person name="Gomez Garrido J."/>
        </authorList>
    </citation>
    <scope>NUCLEOTIDE SEQUENCE</scope>
</reference>
<keyword evidence="1" id="KW-0812">Transmembrane</keyword>
<name>A0AA36AN88_OCTVU</name>
<proteinExistence type="predicted"/>
<sequence length="114" mass="12770">MNFKSKILKSLIKDYLDAYDCNGTPVTEIASRIPKAAKSFDSLRNSFCLQRHIKPVLEINICHPLFLLSYLEDTKQQNTVATRNLLLWAFSLNVVVVLVVAVVVVVVVIVAPVE</sequence>
<dbReference type="AlphaFoldDB" id="A0AA36AN88"/>
<organism evidence="2 3">
    <name type="scientific">Octopus vulgaris</name>
    <name type="common">Common octopus</name>
    <dbReference type="NCBI Taxonomy" id="6645"/>
    <lineage>
        <taxon>Eukaryota</taxon>
        <taxon>Metazoa</taxon>
        <taxon>Spiralia</taxon>
        <taxon>Lophotrochozoa</taxon>
        <taxon>Mollusca</taxon>
        <taxon>Cephalopoda</taxon>
        <taxon>Coleoidea</taxon>
        <taxon>Octopodiformes</taxon>
        <taxon>Octopoda</taxon>
        <taxon>Incirrata</taxon>
        <taxon>Octopodidae</taxon>
        <taxon>Octopus</taxon>
    </lineage>
</organism>
<feature type="transmembrane region" description="Helical" evidence="1">
    <location>
        <begin position="85"/>
        <end position="111"/>
    </location>
</feature>